<name>A0A1I2PFK5_9FIRM</name>
<evidence type="ECO:0000313" key="2">
    <source>
        <dbReference type="Proteomes" id="UP000199337"/>
    </source>
</evidence>
<dbReference type="EMBL" id="FOOX01000002">
    <property type="protein sequence ID" value="SFG12777.1"/>
    <property type="molecule type" value="Genomic_DNA"/>
</dbReference>
<evidence type="ECO:0000313" key="1">
    <source>
        <dbReference type="EMBL" id="SFG12777.1"/>
    </source>
</evidence>
<dbReference type="RefSeq" id="WP_092468899.1">
    <property type="nucleotide sequence ID" value="NZ_FOOX01000002.1"/>
</dbReference>
<sequence>MISLKNPRQVEAVKLDVHEADTLWRAYTDRNISIDHMTRLKNSIHDNDFSVYLAKILEDLKKECTTIEKLMQKFSIVGPEPAVES</sequence>
<proteinExistence type="predicted"/>
<dbReference type="AlphaFoldDB" id="A0A1I2PFK5"/>
<dbReference type="OrthoDB" id="1807877at2"/>
<accession>A0A1I2PFK5</accession>
<organism evidence="1 2">
    <name type="scientific">Desulfotruncus arcticus DSM 17038</name>
    <dbReference type="NCBI Taxonomy" id="1121424"/>
    <lineage>
        <taxon>Bacteria</taxon>
        <taxon>Bacillati</taxon>
        <taxon>Bacillota</taxon>
        <taxon>Clostridia</taxon>
        <taxon>Eubacteriales</taxon>
        <taxon>Desulfallaceae</taxon>
        <taxon>Desulfotruncus</taxon>
    </lineage>
</organism>
<dbReference type="InterPro" id="IPR012347">
    <property type="entry name" value="Ferritin-like"/>
</dbReference>
<keyword evidence="2" id="KW-1185">Reference proteome</keyword>
<dbReference type="Gene3D" id="1.20.1260.10">
    <property type="match status" value="1"/>
</dbReference>
<dbReference type="STRING" id="341036.SAMN05660649_00788"/>
<gene>
    <name evidence="1" type="ORF">SAMN05660649_00788</name>
</gene>
<protein>
    <submittedName>
        <fullName evidence="1">Uncharacterized protein</fullName>
    </submittedName>
</protein>
<dbReference type="Proteomes" id="UP000199337">
    <property type="component" value="Unassembled WGS sequence"/>
</dbReference>
<reference evidence="2" key="1">
    <citation type="submission" date="2016-10" db="EMBL/GenBank/DDBJ databases">
        <authorList>
            <person name="Varghese N."/>
            <person name="Submissions S."/>
        </authorList>
    </citation>
    <scope>NUCLEOTIDE SEQUENCE [LARGE SCALE GENOMIC DNA]</scope>
    <source>
        <strain evidence="2">DSM 17038</strain>
    </source>
</reference>